<dbReference type="InterPro" id="IPR000182">
    <property type="entry name" value="GNAT_dom"/>
</dbReference>
<accession>G5SVE5</accession>
<keyword evidence="2" id="KW-0012">Acyltransferase</keyword>
<dbReference type="GO" id="GO:0016747">
    <property type="term" value="F:acyltransferase activity, transferring groups other than amino-acyl groups"/>
    <property type="evidence" value="ECO:0007669"/>
    <property type="project" value="InterPro"/>
</dbReference>
<dbReference type="Pfam" id="PF00583">
    <property type="entry name" value="Acetyltransf_1"/>
    <property type="match status" value="1"/>
</dbReference>
<dbReference type="PANTHER" id="PTHR43800">
    <property type="entry name" value="PEPTIDYL-LYSINE N-ACETYLTRANSFERASE YJAB"/>
    <property type="match status" value="1"/>
</dbReference>
<dbReference type="HOGENOM" id="CLU_013985_18_4_10"/>
<dbReference type="SUPFAM" id="SSF55729">
    <property type="entry name" value="Acyl-CoA N-acyltransferases (Nat)"/>
    <property type="match status" value="1"/>
</dbReference>
<name>G5SVE5_9BACT</name>
<dbReference type="eggNOG" id="COG0456">
    <property type="taxonomic scope" value="Bacteria"/>
</dbReference>
<dbReference type="OrthoDB" id="9800604at2"/>
<evidence type="ECO:0000256" key="2">
    <source>
        <dbReference type="ARBA" id="ARBA00023315"/>
    </source>
</evidence>
<dbReference type="Proteomes" id="UP000003598">
    <property type="component" value="Unassembled WGS sequence"/>
</dbReference>
<evidence type="ECO:0000259" key="3">
    <source>
        <dbReference type="PROSITE" id="PS51186"/>
    </source>
</evidence>
<keyword evidence="5" id="KW-1185">Reference proteome</keyword>
<dbReference type="CDD" id="cd04301">
    <property type="entry name" value="NAT_SF"/>
    <property type="match status" value="1"/>
</dbReference>
<reference evidence="4 5" key="1">
    <citation type="submission" date="2011-03" db="EMBL/GenBank/DDBJ databases">
        <authorList>
            <person name="Weinstock G."/>
            <person name="Sodergren E."/>
            <person name="Clifton S."/>
            <person name="Fulton L."/>
            <person name="Fulton B."/>
            <person name="Courtney L."/>
            <person name="Fronick C."/>
            <person name="Harrison M."/>
            <person name="Strong C."/>
            <person name="Farmer C."/>
            <person name="Delahaunty K."/>
            <person name="Markovic C."/>
            <person name="Hall O."/>
            <person name="Minx P."/>
            <person name="Tomlinson C."/>
            <person name="Mitreva M."/>
            <person name="Hou S."/>
            <person name="Chen J."/>
            <person name="Wollam A."/>
            <person name="Pepin K.H."/>
            <person name="Johnson M."/>
            <person name="Bhonagiri V."/>
            <person name="Zhang X."/>
            <person name="Suruliraj S."/>
            <person name="Warren W."/>
            <person name="Chinwalla A."/>
            <person name="Mardis E.R."/>
            <person name="Wilson R.K."/>
        </authorList>
    </citation>
    <scope>NUCLEOTIDE SEQUENCE [LARGE SCALE GENOMIC DNA]</scope>
    <source>
        <strain evidence="4 5">YIT 11840</strain>
    </source>
</reference>
<dbReference type="AlphaFoldDB" id="G5SVE5"/>
<comment type="caution">
    <text evidence="4">The sequence shown here is derived from an EMBL/GenBank/DDBJ whole genome shotgun (WGS) entry which is preliminary data.</text>
</comment>
<evidence type="ECO:0000256" key="1">
    <source>
        <dbReference type="ARBA" id="ARBA00022679"/>
    </source>
</evidence>
<dbReference type="PANTHER" id="PTHR43800:SF1">
    <property type="entry name" value="PEPTIDYL-LYSINE N-ACETYLTRANSFERASE YJAB"/>
    <property type="match status" value="1"/>
</dbReference>
<proteinExistence type="predicted"/>
<dbReference type="InterPro" id="IPR016181">
    <property type="entry name" value="Acyl_CoA_acyltransferase"/>
</dbReference>
<evidence type="ECO:0000313" key="4">
    <source>
        <dbReference type="EMBL" id="EHG98800.1"/>
    </source>
</evidence>
<dbReference type="STRING" id="762968.HMPREF9441_03319"/>
<dbReference type="PROSITE" id="PS51186">
    <property type="entry name" value="GNAT"/>
    <property type="match status" value="1"/>
</dbReference>
<keyword evidence="1 4" id="KW-0808">Transferase</keyword>
<protein>
    <submittedName>
        <fullName evidence="4">Acetyltransferase, GNAT family</fullName>
    </submittedName>
</protein>
<gene>
    <name evidence="4" type="ORF">HMPREF9441_03319</name>
</gene>
<evidence type="ECO:0000313" key="5">
    <source>
        <dbReference type="Proteomes" id="UP000003598"/>
    </source>
</evidence>
<dbReference type="EMBL" id="AFFY01000054">
    <property type="protein sequence ID" value="EHG98800.1"/>
    <property type="molecule type" value="Genomic_DNA"/>
</dbReference>
<organism evidence="4 5">
    <name type="scientific">Paraprevotella clara YIT 11840</name>
    <dbReference type="NCBI Taxonomy" id="762968"/>
    <lineage>
        <taxon>Bacteria</taxon>
        <taxon>Pseudomonadati</taxon>
        <taxon>Bacteroidota</taxon>
        <taxon>Bacteroidia</taxon>
        <taxon>Bacteroidales</taxon>
        <taxon>Prevotellaceae</taxon>
        <taxon>Paraprevotella</taxon>
    </lineage>
</organism>
<dbReference type="Gene3D" id="3.40.630.30">
    <property type="match status" value="1"/>
</dbReference>
<sequence>MHVVGTGWPRYHYDFRPMFLGHRHNFFMETFLQIIKISNFSLIICFNEIDIMYYTIKEATAQDCGLINRLAWKAFPPTYQAILTPEQIEYMMHWMYDEASLRRQMTKEGHVYFIIHVEGEPAGYVSVRPEDAGVFHLEKIYVLPDFQGCHCGSALFRHAVAYVRRVCPEARAIELNVNRQNPALGFYRRMGMRIDREGDFDIGNGFYMNDYIMRLEL</sequence>
<dbReference type="PATRIC" id="fig|762968.3.peg.2928"/>
<feature type="domain" description="N-acetyltransferase" evidence="3">
    <location>
        <begin position="54"/>
        <end position="217"/>
    </location>
</feature>